<protein>
    <submittedName>
        <fullName evidence="9">SNF1-activating kinase 1</fullName>
        <ecNumber evidence="9">2.7.11.1</ecNumber>
    </submittedName>
</protein>
<feature type="compositionally biased region" description="Low complexity" evidence="7">
    <location>
        <begin position="1249"/>
        <end position="1265"/>
    </location>
</feature>
<dbReference type="Gene3D" id="1.10.510.10">
    <property type="entry name" value="Transferase(Phosphotransferase) domain 1"/>
    <property type="match status" value="1"/>
</dbReference>
<dbReference type="InterPro" id="IPR017441">
    <property type="entry name" value="Protein_kinase_ATP_BS"/>
</dbReference>
<feature type="compositionally biased region" description="Polar residues" evidence="7">
    <location>
        <begin position="1554"/>
        <end position="1572"/>
    </location>
</feature>
<dbReference type="SUPFAM" id="SSF56112">
    <property type="entry name" value="Protein kinase-like (PK-like)"/>
    <property type="match status" value="1"/>
</dbReference>
<evidence type="ECO:0000256" key="2">
    <source>
        <dbReference type="ARBA" id="ARBA00022679"/>
    </source>
</evidence>
<dbReference type="InterPro" id="IPR000719">
    <property type="entry name" value="Prot_kinase_dom"/>
</dbReference>
<evidence type="ECO:0000256" key="5">
    <source>
        <dbReference type="ARBA" id="ARBA00022840"/>
    </source>
</evidence>
<dbReference type="CDD" id="cd14008">
    <property type="entry name" value="STKc_LKB1_CaMKK"/>
    <property type="match status" value="1"/>
</dbReference>
<feature type="region of interest" description="Disordered" evidence="7">
    <location>
        <begin position="1491"/>
        <end position="1656"/>
    </location>
</feature>
<feature type="domain" description="Protein kinase" evidence="8">
    <location>
        <begin position="151"/>
        <end position="528"/>
    </location>
</feature>
<feature type="region of interest" description="Disordered" evidence="7">
    <location>
        <begin position="436"/>
        <end position="497"/>
    </location>
</feature>
<feature type="compositionally biased region" description="Basic and acidic residues" evidence="7">
    <location>
        <begin position="1621"/>
        <end position="1631"/>
    </location>
</feature>
<evidence type="ECO:0000259" key="8">
    <source>
        <dbReference type="PROSITE" id="PS50011"/>
    </source>
</evidence>
<dbReference type="Gene3D" id="3.30.200.20">
    <property type="entry name" value="Phosphorylase Kinase, domain 1"/>
    <property type="match status" value="1"/>
</dbReference>
<feature type="region of interest" description="Disordered" evidence="7">
    <location>
        <begin position="67"/>
        <end position="99"/>
    </location>
</feature>
<evidence type="ECO:0000256" key="3">
    <source>
        <dbReference type="ARBA" id="ARBA00022741"/>
    </source>
</evidence>
<dbReference type="PROSITE" id="PS50011">
    <property type="entry name" value="PROTEIN_KINASE_DOM"/>
    <property type="match status" value="1"/>
</dbReference>
<dbReference type="PROSITE" id="PS00107">
    <property type="entry name" value="PROTEIN_KINASE_ATP"/>
    <property type="match status" value="1"/>
</dbReference>
<dbReference type="PANTHER" id="PTHR43895">
    <property type="entry name" value="CALCIUM/CALMODULIN-DEPENDENT PROTEIN KINASE KINASE-RELATED"/>
    <property type="match status" value="1"/>
</dbReference>
<keyword evidence="5 6" id="KW-0067">ATP-binding</keyword>
<evidence type="ECO:0000256" key="1">
    <source>
        <dbReference type="ARBA" id="ARBA00022527"/>
    </source>
</evidence>
<feature type="compositionally biased region" description="Basic residues" evidence="7">
    <location>
        <begin position="436"/>
        <end position="447"/>
    </location>
</feature>
<keyword evidence="2 9" id="KW-0808">Transferase</keyword>
<organism evidence="9 10">
    <name type="scientific">Blattamonas nauphoetae</name>
    <dbReference type="NCBI Taxonomy" id="2049346"/>
    <lineage>
        <taxon>Eukaryota</taxon>
        <taxon>Metamonada</taxon>
        <taxon>Preaxostyla</taxon>
        <taxon>Oxymonadida</taxon>
        <taxon>Blattamonas</taxon>
    </lineage>
</organism>
<feature type="region of interest" description="Disordered" evidence="7">
    <location>
        <begin position="1716"/>
        <end position="1741"/>
    </location>
</feature>
<feature type="compositionally biased region" description="Basic residues" evidence="7">
    <location>
        <begin position="461"/>
        <end position="473"/>
    </location>
</feature>
<feature type="region of interest" description="Disordered" evidence="7">
    <location>
        <begin position="1224"/>
        <end position="1274"/>
    </location>
</feature>
<feature type="compositionally biased region" description="Low complexity" evidence="7">
    <location>
        <begin position="656"/>
        <end position="674"/>
    </location>
</feature>
<keyword evidence="4 9" id="KW-0418">Kinase</keyword>
<feature type="compositionally biased region" description="Low complexity" evidence="7">
    <location>
        <begin position="487"/>
        <end position="496"/>
    </location>
</feature>
<evidence type="ECO:0000256" key="6">
    <source>
        <dbReference type="PROSITE-ProRule" id="PRU10141"/>
    </source>
</evidence>
<dbReference type="Pfam" id="PF00069">
    <property type="entry name" value="Pkinase"/>
    <property type="match status" value="2"/>
</dbReference>
<evidence type="ECO:0000313" key="10">
    <source>
        <dbReference type="Proteomes" id="UP001281761"/>
    </source>
</evidence>
<evidence type="ECO:0000313" key="9">
    <source>
        <dbReference type="EMBL" id="KAK2950258.1"/>
    </source>
</evidence>
<dbReference type="EC" id="2.7.11.1" evidence="9"/>
<feature type="compositionally biased region" description="Basic and acidic residues" evidence="7">
    <location>
        <begin position="558"/>
        <end position="617"/>
    </location>
</feature>
<feature type="region of interest" description="Disordered" evidence="7">
    <location>
        <begin position="1670"/>
        <end position="1696"/>
    </location>
</feature>
<feature type="region of interest" description="Disordered" evidence="7">
    <location>
        <begin position="1023"/>
        <end position="1085"/>
    </location>
</feature>
<dbReference type="InterPro" id="IPR008271">
    <property type="entry name" value="Ser/Thr_kinase_AS"/>
</dbReference>
<feature type="compositionally biased region" description="Low complexity" evidence="7">
    <location>
        <begin position="1032"/>
        <end position="1044"/>
    </location>
</feature>
<dbReference type="GO" id="GO:0004674">
    <property type="term" value="F:protein serine/threonine kinase activity"/>
    <property type="evidence" value="ECO:0007669"/>
    <property type="project" value="UniProtKB-EC"/>
</dbReference>
<feature type="compositionally biased region" description="Low complexity" evidence="7">
    <location>
        <begin position="637"/>
        <end position="649"/>
    </location>
</feature>
<feature type="region of interest" description="Disordered" evidence="7">
    <location>
        <begin position="819"/>
        <end position="855"/>
    </location>
</feature>
<name>A0ABQ9XCP2_9EUKA</name>
<feature type="compositionally biased region" description="Polar residues" evidence="7">
    <location>
        <begin position="1115"/>
        <end position="1127"/>
    </location>
</feature>
<feature type="compositionally biased region" description="Low complexity" evidence="7">
    <location>
        <begin position="1573"/>
        <end position="1610"/>
    </location>
</feature>
<sequence>MGPRASSVLPKFPSHPEPVTPGSHPYRINQQQHHNQPYTPQLPAHIPESSTDTVQSMHLDTLYPMPSAVEFDDPETSNNDDPIYTIDSTHDDPSPEPSISTALPDLFMLPAAVSQVPEGVSIPPAPPLFSLEATKVVNSRGSDGSKILNNYQLQSEIGQGSFAKVVRCEDLKTHESYALKIIRLSDLARKQTGTLPPLIALQNEIRIMRLLNHPHIIRLVEVLSDAQTNKLFLVIELAQGGAIMHMESDPVPLPFSLIRHYLRELLLGLAYMHSRGVVHRDIKPANLLVSEDGHLKISDFGSSWINPARAHQLEKHSSASVAPSDSKHPSLNSQHISASSAYQRMISPTPGATADSLTVSEFHLFTDTVGTPSFYAPEMFDGHGYYGRPCDVYAMGVTLFCLAFGVLPFQSETEAGLFEEIKKGKIDFEKAWKTRENRRRKEKRKRRLAEERRRQREAARSKHSSRSTHRSKHTQSSPSKSRRSSTEESLSSDSTSCHPLFEDLLSQMMRKDWSQRLKVEEAVAHPFTSHSFGHPISHAERKESGLCSSRKAKKMRKVKMELALKEKNQEEERKKKEEIQRMEEEERKRMEDEERKRMEEEERLKEEEKKRIHAEEEPKQEEEQENKEDNASDQNELPTITSTTPLSIPDNPPSAPSQTPTPVTIITVTPASTAVPPPTQHITLPTKFLIPPNDTTDTKTPDQQHPNTTITTDSPNLIKHFTTPDMREPDLGFMAEKMRGFLKNERMKWERLMDQKSGRKKTDRIEALTERYRENRLTSSTNDSTSSFPNARVASFHSQNSLGASTVVPLTEAAIDEKFETVENDDQDESKDQKKEDNEPDPETDTDVSSMSSVHSVNRTPLHYTISTQEQLHIFEDWKREYRTVISPFLFDKSLTSFKVEEERVNDEVQAEQMEEEWKERNNDNKVWITERGILTGVPPAPPLLTTNPQASHPFLFMNNPSGSTTPYAIRRPQRNLSVPVNVPDDPSSIPASVAMTSPRYVPGNQRSFEDFGPAVRTWRSVNEEEEKYRKGSSSRASLSNRTSPVDHGPPDTTALPTSIPSWQPPRARQLSMQFDSSSPPQSVSVMMLQPDGVYVETPQMPARNDVYGSVEASLSNRNPLSSSQRNHSAHPPMSRYANPNAYSHNQPLPNPRTTSLPPSDVPQAISRMNDRRSPRSFQLSQHSHKPPEDYSPFKNHSKPPAFEGRPIMQCDVDTLFEDKQYGQSHVYRKTPPMKKRVQFSQNERTRTQGRSKSSSLSSQSSVGLKTDEDDSSNTSEISFLAQLKDEVKNHDVRKESRRLPGKNPRSDFIKPLIPITRPRTPKRQSLSPSKDVSDHDVSSTEPASVLHYPFGGDDASETDDNCFENVMLIGSSAPAHHTNVPTHAGSIPQHSMLRPTQHVSPLESDLFIFPTTGPYQQYQHHTPYGHLMLPTTTPIQEQHENVDTKVSSFDRDGIYVVTGEKSDIKEPANSQTERFKAHLNALLNARKLVEEEDDLDSKRGSSVRPQNMRKRKRGKSRHTISSTSLEPHQKSHSVKDLQRVDKKAETDEETEPVEQTSTLQSTGLAAETLTQPSPASSIHSMSSAQETVSSYASSHFSNHSHNSHSLPQSHTDDLDSYSSDEERLRTERNTRHPPSHVQSTPHSTIEDTDSWGETGAEMEYLRELASGMTGLQIPPGMSPEAQLAASPINKASDEKRNASTMAYSVSMAGFAENVLGEDYDDDDEKQDSYGEEREEEEIPAGKWVFDKEKNQYRFVEEGEK</sequence>
<reference evidence="9 10" key="1">
    <citation type="journal article" date="2022" name="bioRxiv">
        <title>Genomics of Preaxostyla Flagellates Illuminates Evolutionary Transitions and the Path Towards Mitochondrial Loss.</title>
        <authorList>
            <person name="Novak L.V.F."/>
            <person name="Treitli S.C."/>
            <person name="Pyrih J."/>
            <person name="Halakuc P."/>
            <person name="Pipaliya S.V."/>
            <person name="Vacek V."/>
            <person name="Brzon O."/>
            <person name="Soukal P."/>
            <person name="Eme L."/>
            <person name="Dacks J.B."/>
            <person name="Karnkowska A."/>
            <person name="Elias M."/>
            <person name="Hampl V."/>
        </authorList>
    </citation>
    <scope>NUCLEOTIDE SEQUENCE [LARGE SCALE GENOMIC DNA]</scope>
    <source>
        <strain evidence="9">NAU3</strain>
        <tissue evidence="9">Gut</tissue>
    </source>
</reference>
<feature type="compositionally biased region" description="Basic and acidic residues" evidence="7">
    <location>
        <begin position="1528"/>
        <end position="1546"/>
    </location>
</feature>
<accession>A0ABQ9XCP2</accession>
<evidence type="ECO:0000256" key="4">
    <source>
        <dbReference type="ARBA" id="ARBA00022777"/>
    </source>
</evidence>
<feature type="region of interest" description="Disordered" evidence="7">
    <location>
        <begin position="1115"/>
        <end position="1206"/>
    </location>
</feature>
<dbReference type="SMART" id="SM00220">
    <property type="entry name" value="S_TKc"/>
    <property type="match status" value="1"/>
</dbReference>
<evidence type="ECO:0000256" key="7">
    <source>
        <dbReference type="SAM" id="MobiDB-lite"/>
    </source>
</evidence>
<feature type="compositionally biased region" description="Polar residues" evidence="7">
    <location>
        <begin position="703"/>
        <end position="715"/>
    </location>
</feature>
<proteinExistence type="predicted"/>
<dbReference type="PROSITE" id="PS00108">
    <property type="entry name" value="PROTEIN_KINASE_ST"/>
    <property type="match status" value="1"/>
</dbReference>
<keyword evidence="10" id="KW-1185">Reference proteome</keyword>
<feature type="compositionally biased region" description="Polar residues" evidence="7">
    <location>
        <begin position="28"/>
        <end position="39"/>
    </location>
</feature>
<feature type="compositionally biased region" description="Acidic residues" evidence="7">
    <location>
        <begin position="1716"/>
        <end position="1726"/>
    </location>
</feature>
<gene>
    <name evidence="9" type="ORF">BLNAU_14842</name>
</gene>
<feature type="compositionally biased region" description="Basic residues" evidence="7">
    <location>
        <begin position="1227"/>
        <end position="1238"/>
    </location>
</feature>
<feature type="region of interest" description="Disordered" evidence="7">
    <location>
        <begin position="1"/>
        <end position="53"/>
    </location>
</feature>
<feature type="compositionally biased region" description="Basic residues" evidence="7">
    <location>
        <begin position="1508"/>
        <end position="1519"/>
    </location>
</feature>
<feature type="region of interest" description="Disordered" evidence="7">
    <location>
        <begin position="529"/>
        <end position="716"/>
    </location>
</feature>
<feature type="compositionally biased region" description="Basic and acidic residues" evidence="7">
    <location>
        <begin position="448"/>
        <end position="460"/>
    </location>
</feature>
<dbReference type="PANTHER" id="PTHR43895:SF150">
    <property type="entry name" value="SERINE_THREONINE-PROTEIN KINASE STK11"/>
    <property type="match status" value="1"/>
</dbReference>
<dbReference type="Proteomes" id="UP001281761">
    <property type="component" value="Unassembled WGS sequence"/>
</dbReference>
<dbReference type="EMBL" id="JARBJD010000140">
    <property type="protein sequence ID" value="KAK2950258.1"/>
    <property type="molecule type" value="Genomic_DNA"/>
</dbReference>
<feature type="region of interest" description="Disordered" evidence="7">
    <location>
        <begin position="1290"/>
        <end position="1346"/>
    </location>
</feature>
<feature type="compositionally biased region" description="Basic and acidic residues" evidence="7">
    <location>
        <begin position="1290"/>
        <end position="1309"/>
    </location>
</feature>
<keyword evidence="3 6" id="KW-0547">Nucleotide-binding</keyword>
<dbReference type="InterPro" id="IPR011009">
    <property type="entry name" value="Kinase-like_dom_sf"/>
</dbReference>
<feature type="binding site" evidence="6">
    <location>
        <position position="190"/>
    </location>
    <ligand>
        <name>ATP</name>
        <dbReference type="ChEBI" id="CHEBI:30616"/>
    </ligand>
</feature>
<feature type="compositionally biased region" description="Polar residues" evidence="7">
    <location>
        <begin position="1141"/>
        <end position="1158"/>
    </location>
</feature>
<comment type="caution">
    <text evidence="9">The sequence shown here is derived from an EMBL/GenBank/DDBJ whole genome shotgun (WGS) entry which is preliminary data.</text>
</comment>
<keyword evidence="1" id="KW-0723">Serine/threonine-protein kinase</keyword>